<evidence type="ECO:0008006" key="3">
    <source>
        <dbReference type="Google" id="ProtNLM"/>
    </source>
</evidence>
<dbReference type="PANTHER" id="PTHR11697">
    <property type="entry name" value="GENERAL TRANSCRIPTION FACTOR 2-RELATED ZINC FINGER PROTEIN"/>
    <property type="match status" value="1"/>
</dbReference>
<reference evidence="1" key="1">
    <citation type="journal article" date="2023" name="Science">
        <title>Genome structures resolve the early diversification of teleost fishes.</title>
        <authorList>
            <person name="Parey E."/>
            <person name="Louis A."/>
            <person name="Montfort J."/>
            <person name="Bouchez O."/>
            <person name="Roques C."/>
            <person name="Iampietro C."/>
            <person name="Lluch J."/>
            <person name="Castinel A."/>
            <person name="Donnadieu C."/>
            <person name="Desvignes T."/>
            <person name="Floi Bucao C."/>
            <person name="Jouanno E."/>
            <person name="Wen M."/>
            <person name="Mejri S."/>
            <person name="Dirks R."/>
            <person name="Jansen H."/>
            <person name="Henkel C."/>
            <person name="Chen W.J."/>
            <person name="Zahm M."/>
            <person name="Cabau C."/>
            <person name="Klopp C."/>
            <person name="Thompson A.W."/>
            <person name="Robinson-Rechavi M."/>
            <person name="Braasch I."/>
            <person name="Lecointre G."/>
            <person name="Bobe J."/>
            <person name="Postlethwait J.H."/>
            <person name="Berthelot C."/>
            <person name="Roest Crollius H."/>
            <person name="Guiguen Y."/>
        </authorList>
    </citation>
    <scope>NUCLEOTIDE SEQUENCE</scope>
    <source>
        <strain evidence="1">NC1722</strain>
    </source>
</reference>
<evidence type="ECO:0000313" key="2">
    <source>
        <dbReference type="Proteomes" id="UP001221898"/>
    </source>
</evidence>
<name>A0AAD7WJH7_9TELE</name>
<dbReference type="Proteomes" id="UP001221898">
    <property type="component" value="Unassembled WGS sequence"/>
</dbReference>
<dbReference type="PANTHER" id="PTHR11697:SF230">
    <property type="entry name" value="ZINC FINGER, MYM DOMAIN CONTAINING 1"/>
    <property type="match status" value="1"/>
</dbReference>
<evidence type="ECO:0000313" key="1">
    <source>
        <dbReference type="EMBL" id="KAJ8398970.1"/>
    </source>
</evidence>
<sequence length="301" mass="33083">MQSHLREHSESKQHISAVVGWADFKAGLPFRGHSEDDEGDNKGNFLEAIDLLAAESGKEGGGALRQDRRAVQKIKLRYEAIVAVLDATMEAHAEGSVEAAGLKLKVESFPFVLHLHALERVLSVTYGLSEQLQTRGLVISRAATLIKNTKALLENMRSESFDDNSAMFMDASTIAEFANLYESHIDTTLLQAQCHSAKAFLTMEKEDEQDDDDDGNGTLASLSKLNTLPVAFSEVLKLFRIVATLPVSTASNERFFSAQASEHLPEDHHGRCFNSINPHGTCTCSRISTKLPSPFLVTRKL</sequence>
<protein>
    <recommendedName>
        <fullName evidence="3">HAT C-terminal dimerisation domain-containing protein</fullName>
    </recommendedName>
</protein>
<gene>
    <name evidence="1" type="ORF">AAFF_G00416370</name>
</gene>
<proteinExistence type="predicted"/>
<comment type="caution">
    <text evidence="1">The sequence shown here is derived from an EMBL/GenBank/DDBJ whole genome shotgun (WGS) entry which is preliminary data.</text>
</comment>
<dbReference type="EMBL" id="JAINUG010000086">
    <property type="protein sequence ID" value="KAJ8398970.1"/>
    <property type="molecule type" value="Genomic_DNA"/>
</dbReference>
<keyword evidence="2" id="KW-1185">Reference proteome</keyword>
<organism evidence="1 2">
    <name type="scientific">Aldrovandia affinis</name>
    <dbReference type="NCBI Taxonomy" id="143900"/>
    <lineage>
        <taxon>Eukaryota</taxon>
        <taxon>Metazoa</taxon>
        <taxon>Chordata</taxon>
        <taxon>Craniata</taxon>
        <taxon>Vertebrata</taxon>
        <taxon>Euteleostomi</taxon>
        <taxon>Actinopterygii</taxon>
        <taxon>Neopterygii</taxon>
        <taxon>Teleostei</taxon>
        <taxon>Notacanthiformes</taxon>
        <taxon>Halosauridae</taxon>
        <taxon>Aldrovandia</taxon>
    </lineage>
</organism>
<accession>A0AAD7WJH7</accession>
<dbReference type="AlphaFoldDB" id="A0AAD7WJH7"/>
<dbReference type="InterPro" id="IPR055298">
    <property type="entry name" value="AtLOH3-like"/>
</dbReference>